<proteinExistence type="predicted"/>
<gene>
    <name evidence="1" type="ORF">CLAFUR5_03769</name>
</gene>
<dbReference type="AlphaFoldDB" id="A0A9Q8P515"/>
<sequence>MVMSAYSTYGPRTPSPLCAPSQLTPRHISTHHTFADITTALQHKMTGVIGIEFNIDWGTYKWVIAYTFTRDGERIGEPSCICIEGQSVEVPQMAAWLGDRLIQGFELEREISKNPELSSRTSELYKLLLYKSAETSELRENAEKLLAAQPGNKTLAYELQCALSYLVDDYLRRGVNPGLRKGHLILVADLGCGTGDFVLYRLTDNFSVTGRLEAVDMASGELCGSFQVDRLVYESFQDRMKQGWRTRTATKLSIGKADLDRRMLRAIEGAKCTFKDYEKQTPTRVMGLDGKYLNFDILTKEFHDALDAVIIRVTTQINKLCSKTKKPNVIALVGGFAKNEYLKAKLQALYDDEGKTVVVRPTDGKPAGCQPIAMGALLRYGCVKSQSLPTKHGYAYLVREELDPEIHTDSCTVRANVKKLKRNDTAPRMIREIDREPWVLPSPFNDKIWVVDDRLRIIVPMGTACDAGQEFEYKLEFYLRTTGPRSTGEFVLLTEHFEEHDRAKDYKGKKNGKDWGVLREGIQPWVTVDGVVDEKKLKAGGYKVITTENGEKFWKVPVKVVIEVREDCVPIRFDILEPGGCEEDEEEEEEEEDFSGATVFTVPDTVWDGNHTEFIE</sequence>
<reference evidence="1" key="2">
    <citation type="journal article" date="2022" name="Microb. Genom.">
        <title>A chromosome-scale genome assembly of the tomato pathogen Cladosporium fulvum reveals a compartmentalized genome architecture and the presence of a dispensable chromosome.</title>
        <authorList>
            <person name="Zaccaron A.Z."/>
            <person name="Chen L.H."/>
            <person name="Samaras A."/>
            <person name="Stergiopoulos I."/>
        </authorList>
    </citation>
    <scope>NUCLEOTIDE SEQUENCE</scope>
    <source>
        <strain evidence="1">Race5_Kim</strain>
    </source>
</reference>
<dbReference type="SUPFAM" id="SSF53067">
    <property type="entry name" value="Actin-like ATPase domain"/>
    <property type="match status" value="1"/>
</dbReference>
<evidence type="ECO:0000313" key="1">
    <source>
        <dbReference type="EMBL" id="UJO13439.1"/>
    </source>
</evidence>
<dbReference type="PANTHER" id="PTHR14187:SF5">
    <property type="entry name" value="HEAT SHOCK 70 KDA PROTEIN 12A"/>
    <property type="match status" value="1"/>
</dbReference>
<dbReference type="Gene3D" id="3.90.640.10">
    <property type="entry name" value="Actin, Chain A, domain 4"/>
    <property type="match status" value="1"/>
</dbReference>
<reference evidence="1" key="1">
    <citation type="submission" date="2021-12" db="EMBL/GenBank/DDBJ databases">
        <authorList>
            <person name="Zaccaron A."/>
            <person name="Stergiopoulos I."/>
        </authorList>
    </citation>
    <scope>NUCLEOTIDE SEQUENCE</scope>
    <source>
        <strain evidence="1">Race5_Kim</strain>
    </source>
</reference>
<accession>A0A9Q8P515</accession>
<protein>
    <submittedName>
        <fullName evidence="1">Uncharacterized protein</fullName>
    </submittedName>
</protein>
<organism evidence="1 2">
    <name type="scientific">Passalora fulva</name>
    <name type="common">Tomato leaf mold</name>
    <name type="synonym">Cladosporium fulvum</name>
    <dbReference type="NCBI Taxonomy" id="5499"/>
    <lineage>
        <taxon>Eukaryota</taxon>
        <taxon>Fungi</taxon>
        <taxon>Dikarya</taxon>
        <taxon>Ascomycota</taxon>
        <taxon>Pezizomycotina</taxon>
        <taxon>Dothideomycetes</taxon>
        <taxon>Dothideomycetidae</taxon>
        <taxon>Mycosphaerellales</taxon>
        <taxon>Mycosphaerellaceae</taxon>
        <taxon>Fulvia</taxon>
    </lineage>
</organism>
<dbReference type="Proteomes" id="UP000756132">
    <property type="component" value="Chromosome 2"/>
</dbReference>
<dbReference type="KEGG" id="ffu:CLAFUR5_03769"/>
<dbReference type="EMBL" id="CP090164">
    <property type="protein sequence ID" value="UJO13439.1"/>
    <property type="molecule type" value="Genomic_DNA"/>
</dbReference>
<dbReference type="CDD" id="cd10170">
    <property type="entry name" value="ASKHA_NBD_HSP70"/>
    <property type="match status" value="1"/>
</dbReference>
<dbReference type="Gene3D" id="3.30.420.40">
    <property type="match status" value="1"/>
</dbReference>
<keyword evidence="2" id="KW-1185">Reference proteome</keyword>
<dbReference type="OrthoDB" id="3637243at2759"/>
<dbReference type="InterPro" id="IPR043129">
    <property type="entry name" value="ATPase_NBD"/>
</dbReference>
<name>A0A9Q8P515_PASFU</name>
<dbReference type="RefSeq" id="XP_047757805.1">
    <property type="nucleotide sequence ID" value="XM_047902917.1"/>
</dbReference>
<dbReference type="GeneID" id="71983647"/>
<dbReference type="PANTHER" id="PTHR14187">
    <property type="entry name" value="ALPHA KINASE/ELONGATION FACTOR 2 KINASE"/>
    <property type="match status" value="1"/>
</dbReference>
<evidence type="ECO:0000313" key="2">
    <source>
        <dbReference type="Proteomes" id="UP000756132"/>
    </source>
</evidence>